<dbReference type="InterPro" id="IPR012908">
    <property type="entry name" value="PGAP1-ab_dom-like"/>
</dbReference>
<dbReference type="PANTHER" id="PTHR10039">
    <property type="entry name" value="AMELOGENIN"/>
    <property type="match status" value="1"/>
</dbReference>
<evidence type="ECO:0000256" key="3">
    <source>
        <dbReference type="ARBA" id="ARBA00022737"/>
    </source>
</evidence>
<organism evidence="8 9">
    <name type="scientific">Aspergillus sclerotialis</name>
    <dbReference type="NCBI Taxonomy" id="2070753"/>
    <lineage>
        <taxon>Eukaryota</taxon>
        <taxon>Fungi</taxon>
        <taxon>Dikarya</taxon>
        <taxon>Ascomycota</taxon>
        <taxon>Pezizomycotina</taxon>
        <taxon>Eurotiomycetes</taxon>
        <taxon>Eurotiomycetidae</taxon>
        <taxon>Eurotiales</taxon>
        <taxon>Aspergillaceae</taxon>
        <taxon>Aspergillus</taxon>
        <taxon>Aspergillus subgen. Polypaecilum</taxon>
    </lineage>
</organism>
<feature type="domain" description="GPI inositol-deacylase PGAP1-like alpha/beta" evidence="5">
    <location>
        <begin position="69"/>
        <end position="195"/>
    </location>
</feature>
<evidence type="ECO:0000259" key="6">
    <source>
        <dbReference type="Pfam" id="PF22939"/>
    </source>
</evidence>
<proteinExistence type="inferred from homology"/>
<evidence type="ECO:0000256" key="2">
    <source>
        <dbReference type="ARBA" id="ARBA00015856"/>
    </source>
</evidence>
<keyword evidence="4" id="KW-0472">Membrane</keyword>
<dbReference type="InterPro" id="IPR015943">
    <property type="entry name" value="WD40/YVTN_repeat-like_dom_sf"/>
</dbReference>
<dbReference type="EMBL" id="MVGC01000260">
    <property type="protein sequence ID" value="RJE21000.1"/>
    <property type="molecule type" value="Genomic_DNA"/>
</dbReference>
<name>A0A3A2ZEH3_9EURO</name>
<dbReference type="Pfam" id="PF07819">
    <property type="entry name" value="PGAP1"/>
    <property type="match status" value="1"/>
</dbReference>
<protein>
    <recommendedName>
        <fullName evidence="2 4">GPI inositol-deacylase</fullName>
        <ecNumber evidence="4">3.1.-.-</ecNumber>
    </recommendedName>
</protein>
<dbReference type="InterPro" id="IPR001680">
    <property type="entry name" value="WD40_rpt"/>
</dbReference>
<keyword evidence="9" id="KW-1185">Reference proteome</keyword>
<dbReference type="SUPFAM" id="SSF53474">
    <property type="entry name" value="alpha/beta-Hydrolases"/>
    <property type="match status" value="1"/>
</dbReference>
<dbReference type="GO" id="GO:0016788">
    <property type="term" value="F:hydrolase activity, acting on ester bonds"/>
    <property type="evidence" value="ECO:0007669"/>
    <property type="project" value="InterPro"/>
</dbReference>
<dbReference type="GO" id="GO:0015031">
    <property type="term" value="P:protein transport"/>
    <property type="evidence" value="ECO:0007669"/>
    <property type="project" value="UniProtKB-KW"/>
</dbReference>
<comment type="subcellular location">
    <subcellularLocation>
        <location evidence="4">Endoplasmic reticulum membrane</location>
    </subcellularLocation>
</comment>
<reference evidence="9" key="1">
    <citation type="submission" date="2017-02" db="EMBL/GenBank/DDBJ databases">
        <authorList>
            <person name="Tafer H."/>
            <person name="Lopandic K."/>
        </authorList>
    </citation>
    <scope>NUCLEOTIDE SEQUENCE [LARGE SCALE GENOMIC DNA]</scope>
    <source>
        <strain evidence="9">CBS 366.77</strain>
    </source>
</reference>
<dbReference type="Pfam" id="PF22939">
    <property type="entry name" value="WHD_GPIID"/>
    <property type="match status" value="1"/>
</dbReference>
<dbReference type="SMART" id="SM00320">
    <property type="entry name" value="WD40"/>
    <property type="match status" value="5"/>
</dbReference>
<keyword evidence="4" id="KW-0256">Endoplasmic reticulum</keyword>
<keyword evidence="4" id="KW-0813">Transport</keyword>
<evidence type="ECO:0000256" key="1">
    <source>
        <dbReference type="ARBA" id="ARBA00003496"/>
    </source>
</evidence>
<evidence type="ECO:0000259" key="5">
    <source>
        <dbReference type="Pfam" id="PF07819"/>
    </source>
</evidence>
<dbReference type="InterPro" id="IPR056884">
    <property type="entry name" value="NPHP3-like_N"/>
</dbReference>
<comment type="similarity">
    <text evidence="4">Belongs to the GPI inositol-deacylase family.</text>
</comment>
<evidence type="ECO:0000259" key="7">
    <source>
        <dbReference type="Pfam" id="PF24883"/>
    </source>
</evidence>
<dbReference type="Gene3D" id="2.130.10.10">
    <property type="entry name" value="YVTN repeat-like/Quinoprotein amine dehydrogenase"/>
    <property type="match status" value="3"/>
</dbReference>
<dbReference type="GO" id="GO:0005789">
    <property type="term" value="C:endoplasmic reticulum membrane"/>
    <property type="evidence" value="ECO:0007669"/>
    <property type="project" value="UniProtKB-SubCell"/>
</dbReference>
<feature type="domain" description="Nephrocystin 3-like N-terminal" evidence="7">
    <location>
        <begin position="353"/>
        <end position="515"/>
    </location>
</feature>
<dbReference type="SUPFAM" id="SSF50978">
    <property type="entry name" value="WD40 repeat-like"/>
    <property type="match status" value="2"/>
</dbReference>
<feature type="domain" description="GPI inositol-deacylase winged helix" evidence="6">
    <location>
        <begin position="618"/>
        <end position="708"/>
    </location>
</feature>
<dbReference type="EC" id="3.1.-.-" evidence="4"/>
<dbReference type="InterPro" id="IPR029058">
    <property type="entry name" value="AB_hydrolase_fold"/>
</dbReference>
<evidence type="ECO:0000313" key="8">
    <source>
        <dbReference type="EMBL" id="RJE21000.1"/>
    </source>
</evidence>
<comment type="function">
    <text evidence="1 4">Involved in inositol deacylation of GPI-anchored proteins which plays important roles in the quality control and ER-associated degradation of GPI-anchored proteins.</text>
</comment>
<keyword evidence="4" id="KW-0378">Hydrolase</keyword>
<dbReference type="Proteomes" id="UP000266188">
    <property type="component" value="Unassembled WGS sequence"/>
</dbReference>
<comment type="caution">
    <text evidence="8">The sequence shown here is derived from an EMBL/GenBank/DDBJ whole genome shotgun (WGS) entry which is preliminary data.</text>
</comment>
<evidence type="ECO:0000313" key="9">
    <source>
        <dbReference type="Proteomes" id="UP000266188"/>
    </source>
</evidence>
<accession>A0A3A2ZEH3</accession>
<dbReference type="Pfam" id="PF24883">
    <property type="entry name" value="NPHP3_N"/>
    <property type="match status" value="1"/>
</dbReference>
<dbReference type="OrthoDB" id="194358at2759"/>
<dbReference type="PANTHER" id="PTHR10039:SF16">
    <property type="entry name" value="GPI INOSITOL-DEACYLASE"/>
    <property type="match status" value="1"/>
</dbReference>
<dbReference type="Gene3D" id="3.40.50.1820">
    <property type="entry name" value="alpha/beta hydrolase"/>
    <property type="match status" value="1"/>
</dbReference>
<sequence length="1544" mass="173210">MSTKEARYGDSDLSSRAVSSTTVSTRSSTFDFGSSLFRKSTTGNDPGGDSKGSLGLSILYAPSFPIIDLVFVHGLGGGSRKTWSKSGSPADYWPQWLSKDPAFKNVRVHSFGYNSDWTKGKDNCLDIHHFAKSLIGELRTSPYITHDHTQIVLVGHSMGGLVIKKAYILARQDTLHVDLAKRFHSIYFLATPHRGSDSARLLNNILQITYSSRAYVADVKRGSKALQSINSEFRKYASDLDLWSFYETEKMSLGVFNVLIVDPDSATLGYPEEKQIPMNADHRSICKFTSPTDANYLIIRNALATTADGIRRLVRKSKDKLWREQINGISQYLKVPEGLENDLITAEDARAPGTCEWLLKKDSYTKWKDYAPGSPRVLWLNGTAASGKSVLAGYVVGNLRQTDSSCSYFFFKHGEKAKSELSTCLRVLAFQMACSDARIRESLLEMQKDGITFDYANERVIWRKLFLSGIFSKGLLNHYWVIDALDECRNPASFFDLMLAKLDESIPLRILIISRETSELRRWFLSLGVGQFQSETISPVDTLPDIELLVKMRANSFFVEDSKHRAALVDKILQRSNGSFLWTTLVLNELSTAYSEDEINQVVEDIPRGMEPLYKRTLESMSQSIRAKTLSKAILAWAACTVRPMKAEELEGALKLDIKSTFPKLEESIVALCGQLVVVDKFGAVQMVHETAREFLLNEDLESEFAIDKQQSHTRIAKACLIYLTGEEMKPPRTVRGSRAVIIGKRAEFSKYACTEFSYHLAKADPLCDDILSLLDRFLKCNILSWIEFIAHTKSLLPLIRTARHLRAYLNGCFTARSPLADNLQIIKGWATDLIRIAAKFADALIVSPSAIYSLILPFCPKNSFAFKTVRSGQRLSVMGVSNLHWDDRLTCIDFPRGQTTAVCHGDEFFAVGLRTGSVILYHSTACQEYKCFNHGEAVRFLQFKQKTDIMVSCGIKTIRLWDVHNGQLVYCFQTPRRPLGLEFYKNTLMVACDKNYLASWSLTDGTKQLDRPWGDYNQNPNDPPLHVPTVISISPGHQMLAAAYSGRPIVLWDLEQDTYYGSCGKKLPDGQTSTHIVTALIFNPNPSVEIIAASYLDGELILLDPFDDHVLASSRAHCHTLAASPDGRLLAGAAGSGTIHIYEFDTLRLMYQVESSNIHIKQLSFSKDGLHFLDIRGSQCNVWEPASLVRDLVSDSCSESTPTGSLTEAISTDTKVKITAMAVHHGGEVVFCGKNDGSVSLYDLKTTTQVRTLYRHRSSVRILSLFRQSEIIMSIDVSNAVHAWSLKKTEEGFVTDDLHFESRLESRRAIIQAFPSVISRQFILSTAESDHLWNLDGKEESRMYSNNSNTSQTSQPAHWVKHPQSASHVIRLDNTRARVYSWEHWTETTSALLPYFEAGILKTVTPFTEQKHYLLLGYSLNGSNALHFNVLDADMLNTPNVEEELHILLTFKSNVAHIIGIINSSRLLFIDTTSWVCSLDLNSQPEVAGYSYTRHFFLPYEWLAGKRDVICALVQRDVLIARNDEVAIIRGGLEYGEDVCAEI</sequence>
<evidence type="ECO:0000256" key="4">
    <source>
        <dbReference type="RuleBase" id="RU365011"/>
    </source>
</evidence>
<gene>
    <name evidence="8" type="ORF">PHISCL_06670</name>
</gene>
<keyword evidence="4" id="KW-0653">Protein transport</keyword>
<dbReference type="InterPro" id="IPR036322">
    <property type="entry name" value="WD40_repeat_dom_sf"/>
</dbReference>
<keyword evidence="3" id="KW-0677">Repeat</keyword>
<dbReference type="InterPro" id="IPR054471">
    <property type="entry name" value="GPIID_WHD"/>
</dbReference>